<sequence>MSPKKGFSCAYRIVYGGCGCSGVGYRLIRRYGVFSGCRLLRLRLAHCRFAYTHYCAPAKPPAPAVKRVNGMAYYQRGDCVPCDAGCLDVGGCDSCDLGAPDACHCDAHDACHCADVKTHTCNAVGDCADTCHCDVCDCSHARTQLRGIVDDYADACPCDACDVCDVADCGRKEEEREPKKKPIRMPNLR</sequence>
<comment type="caution">
    <text evidence="1">The sequence shown here is derived from an EMBL/GenBank/DDBJ whole genome shotgun (WGS) entry which is preliminary data.</text>
</comment>
<dbReference type="Proteomes" id="UP000003009">
    <property type="component" value="Unassembled WGS sequence"/>
</dbReference>
<reference evidence="1" key="1">
    <citation type="submission" date="2009-04" db="EMBL/GenBank/DDBJ databases">
        <authorList>
            <person name="Weinstock G."/>
            <person name="Sodergren E."/>
            <person name="Clifton S."/>
            <person name="Fulton L."/>
            <person name="Fulton B."/>
            <person name="Courtney L."/>
            <person name="Fronick C."/>
            <person name="Harrison M."/>
            <person name="Strong C."/>
            <person name="Farmer C."/>
            <person name="Delahaunty K."/>
            <person name="Markovic C."/>
            <person name="Hall O."/>
            <person name="Minx P."/>
            <person name="Tomlinson C."/>
            <person name="Mitreva M."/>
            <person name="Nelson J."/>
            <person name="Hou S."/>
            <person name="Wollam A."/>
            <person name="Pepin K.H."/>
            <person name="Johnson M."/>
            <person name="Bhonagiri V."/>
            <person name="Nash W.E."/>
            <person name="Warren W."/>
            <person name="Chinwalla A."/>
            <person name="Mardis E.R."/>
            <person name="Wilson R.K."/>
        </authorList>
    </citation>
    <scope>NUCLEOTIDE SEQUENCE [LARGE SCALE GENOMIC DNA]</scope>
    <source>
        <strain evidence="1">ATCC 51147</strain>
    </source>
</reference>
<protein>
    <recommendedName>
        <fullName evidence="3">Membrane protein insertion efficiency factor YidD</fullName>
    </recommendedName>
</protein>
<accession>C4GI67</accession>
<proteinExistence type="predicted"/>
<name>C4GI67_9NEIS</name>
<evidence type="ECO:0008006" key="3">
    <source>
        <dbReference type="Google" id="ProtNLM"/>
    </source>
</evidence>
<dbReference type="HOGENOM" id="CLU_1432798_0_0_4"/>
<dbReference type="AlphaFoldDB" id="C4GI67"/>
<evidence type="ECO:0000313" key="2">
    <source>
        <dbReference type="Proteomes" id="UP000003009"/>
    </source>
</evidence>
<organism evidence="1 2">
    <name type="scientific">Kingella oralis ATCC 51147</name>
    <dbReference type="NCBI Taxonomy" id="629741"/>
    <lineage>
        <taxon>Bacteria</taxon>
        <taxon>Pseudomonadati</taxon>
        <taxon>Pseudomonadota</taxon>
        <taxon>Betaproteobacteria</taxon>
        <taxon>Neisseriales</taxon>
        <taxon>Neisseriaceae</taxon>
        <taxon>Kingella</taxon>
    </lineage>
</organism>
<evidence type="ECO:0000313" key="1">
    <source>
        <dbReference type="EMBL" id="EEP68655.1"/>
    </source>
</evidence>
<keyword evidence="2" id="KW-1185">Reference proteome</keyword>
<gene>
    <name evidence="1" type="ORF">GCWU000324_00558</name>
</gene>
<dbReference type="EMBL" id="ACJW02000002">
    <property type="protein sequence ID" value="EEP68655.1"/>
    <property type="molecule type" value="Genomic_DNA"/>
</dbReference>
<dbReference type="STRING" id="629741.GCWU000324_00558"/>